<sequence>MTKIKKKHKVLKIIIIVSAMLIVLLGVMRYLFGNKEVMFGANGNAMSYINDVHPNKYKSVDEALLDVDEKVKSEKQLCQIEDNGIVHVYMQGYNNVKFEEVDINRTNTYIKCYDFVTVSDGYNYSGERNLVINFHDDKKYTWKETFLADLFMSRDAVYRGAVEKKYKVLPAWGVTDYSDISNVTVDDQKIDEVHELDVDGKTYYLWIINDLKTQNEASEVRIESVDKTTQNR</sequence>
<dbReference type="EMBL" id="QRUJ01000008">
    <property type="protein sequence ID" value="RGR54405.1"/>
    <property type="molecule type" value="Genomic_DNA"/>
</dbReference>
<evidence type="ECO:0000256" key="1">
    <source>
        <dbReference type="SAM" id="Phobius"/>
    </source>
</evidence>
<organism evidence="2 3">
    <name type="scientific">Agathobacter rectalis</name>
    <dbReference type="NCBI Taxonomy" id="39491"/>
    <lineage>
        <taxon>Bacteria</taxon>
        <taxon>Bacillati</taxon>
        <taxon>Bacillota</taxon>
        <taxon>Clostridia</taxon>
        <taxon>Lachnospirales</taxon>
        <taxon>Lachnospiraceae</taxon>
        <taxon>Agathobacter</taxon>
    </lineage>
</organism>
<name>A0A395UXR0_9FIRM</name>
<dbReference type="Proteomes" id="UP000266066">
    <property type="component" value="Unassembled WGS sequence"/>
</dbReference>
<dbReference type="RefSeq" id="WP_118392259.1">
    <property type="nucleotide sequence ID" value="NZ_QRUJ01000008.1"/>
</dbReference>
<keyword evidence="1" id="KW-0812">Transmembrane</keyword>
<keyword evidence="1" id="KW-1133">Transmembrane helix</keyword>
<feature type="transmembrane region" description="Helical" evidence="1">
    <location>
        <begin position="12"/>
        <end position="32"/>
    </location>
</feature>
<accession>A0A395UXR0</accession>
<keyword evidence="1" id="KW-0472">Membrane</keyword>
<dbReference type="AlphaFoldDB" id="A0A395UXR0"/>
<gene>
    <name evidence="2" type="ORF">DWY38_09315</name>
</gene>
<protein>
    <submittedName>
        <fullName evidence="2">Uncharacterized protein</fullName>
    </submittedName>
</protein>
<evidence type="ECO:0000313" key="3">
    <source>
        <dbReference type="Proteomes" id="UP000266066"/>
    </source>
</evidence>
<reference evidence="2 3" key="1">
    <citation type="submission" date="2018-08" db="EMBL/GenBank/DDBJ databases">
        <title>A genome reference for cultivated species of the human gut microbiota.</title>
        <authorList>
            <person name="Zou Y."/>
            <person name="Xue W."/>
            <person name="Luo G."/>
        </authorList>
    </citation>
    <scope>NUCLEOTIDE SEQUENCE [LARGE SCALE GENOMIC DNA]</scope>
    <source>
        <strain evidence="2 3">AF25-15</strain>
    </source>
</reference>
<comment type="caution">
    <text evidence="2">The sequence shown here is derived from an EMBL/GenBank/DDBJ whole genome shotgun (WGS) entry which is preliminary data.</text>
</comment>
<evidence type="ECO:0000313" key="2">
    <source>
        <dbReference type="EMBL" id="RGR54405.1"/>
    </source>
</evidence>
<proteinExistence type="predicted"/>